<evidence type="ECO:0000313" key="3">
    <source>
        <dbReference type="EMBL" id="KAK0737952.1"/>
    </source>
</evidence>
<keyword evidence="2" id="KW-0732">Signal</keyword>
<evidence type="ECO:0000256" key="1">
    <source>
        <dbReference type="SAM" id="MobiDB-lite"/>
    </source>
</evidence>
<feature type="chain" id="PRO_5041386762" description="Apple domain-containing protein" evidence="2">
    <location>
        <begin position="26"/>
        <end position="266"/>
    </location>
</feature>
<name>A0AA40BPA7_9PEZI</name>
<dbReference type="AlphaFoldDB" id="A0AA40BPA7"/>
<organism evidence="3 4">
    <name type="scientific">Schizothecium vesticola</name>
    <dbReference type="NCBI Taxonomy" id="314040"/>
    <lineage>
        <taxon>Eukaryota</taxon>
        <taxon>Fungi</taxon>
        <taxon>Dikarya</taxon>
        <taxon>Ascomycota</taxon>
        <taxon>Pezizomycotina</taxon>
        <taxon>Sordariomycetes</taxon>
        <taxon>Sordariomycetidae</taxon>
        <taxon>Sordariales</taxon>
        <taxon>Schizotheciaceae</taxon>
        <taxon>Schizothecium</taxon>
    </lineage>
</organism>
<dbReference type="EMBL" id="JAUKUD010000007">
    <property type="protein sequence ID" value="KAK0737952.1"/>
    <property type="molecule type" value="Genomic_DNA"/>
</dbReference>
<feature type="signal peptide" evidence="2">
    <location>
        <begin position="1"/>
        <end position="25"/>
    </location>
</feature>
<feature type="region of interest" description="Disordered" evidence="1">
    <location>
        <begin position="125"/>
        <end position="147"/>
    </location>
</feature>
<protein>
    <recommendedName>
        <fullName evidence="5">Apple domain-containing protein</fullName>
    </recommendedName>
</protein>
<keyword evidence="4" id="KW-1185">Reference proteome</keyword>
<sequence>MIVSKIFSFMLPVVLLASRSAAASARGLKLSSESISMLPIHTDTVLATSYIRAYASTTGASQAGTSTSSLPITTSSLSSAITSPLSNIIVTSTQFVISIQTVTVSVPVPTTITATWAPTIPTNSTIPAPTGVTTPTTLTGPPTNSTQATFPFAPTPAACPQDNGTLARPDGVVRHLIQCGIDWAQGNAKYDRGFGESVQYTYEGCSKSCAGDPQKSCRAFVYSDNGTYGIPNCFLRKLGNTTTIARLGFWGGVVFQGANGGSYTLG</sequence>
<dbReference type="Proteomes" id="UP001172155">
    <property type="component" value="Unassembled WGS sequence"/>
</dbReference>
<evidence type="ECO:0000313" key="4">
    <source>
        <dbReference type="Proteomes" id="UP001172155"/>
    </source>
</evidence>
<proteinExistence type="predicted"/>
<reference evidence="3" key="1">
    <citation type="submission" date="2023-06" db="EMBL/GenBank/DDBJ databases">
        <title>Genome-scale phylogeny and comparative genomics of the fungal order Sordariales.</title>
        <authorList>
            <consortium name="Lawrence Berkeley National Laboratory"/>
            <person name="Hensen N."/>
            <person name="Bonometti L."/>
            <person name="Westerberg I."/>
            <person name="Brannstrom I.O."/>
            <person name="Guillou S."/>
            <person name="Cros-Aarteil S."/>
            <person name="Calhoun S."/>
            <person name="Haridas S."/>
            <person name="Kuo A."/>
            <person name="Mondo S."/>
            <person name="Pangilinan J."/>
            <person name="Riley R."/>
            <person name="LaButti K."/>
            <person name="Andreopoulos B."/>
            <person name="Lipzen A."/>
            <person name="Chen C."/>
            <person name="Yanf M."/>
            <person name="Daum C."/>
            <person name="Ng V."/>
            <person name="Clum A."/>
            <person name="Steindorff A."/>
            <person name="Ohm R."/>
            <person name="Martin F."/>
            <person name="Silar P."/>
            <person name="Natvig D."/>
            <person name="Lalanne C."/>
            <person name="Gautier V."/>
            <person name="Ament-velasquez S.L."/>
            <person name="Kruys A."/>
            <person name="Hutchinson M.I."/>
            <person name="Powell A.J."/>
            <person name="Barry K."/>
            <person name="Miller A.N."/>
            <person name="Grigoriev I.V."/>
            <person name="Debuchy R."/>
            <person name="Gladieux P."/>
            <person name="Thoren M.H."/>
            <person name="Johannesson H."/>
        </authorList>
    </citation>
    <scope>NUCLEOTIDE SEQUENCE</scope>
    <source>
        <strain evidence="3">SMH3187-1</strain>
    </source>
</reference>
<comment type="caution">
    <text evidence="3">The sequence shown here is derived from an EMBL/GenBank/DDBJ whole genome shotgun (WGS) entry which is preliminary data.</text>
</comment>
<accession>A0AA40BPA7</accession>
<evidence type="ECO:0000256" key="2">
    <source>
        <dbReference type="SAM" id="SignalP"/>
    </source>
</evidence>
<gene>
    <name evidence="3" type="ORF">B0T18DRAFT_237160</name>
</gene>
<evidence type="ECO:0008006" key="5">
    <source>
        <dbReference type="Google" id="ProtNLM"/>
    </source>
</evidence>